<dbReference type="GO" id="GO:0072330">
    <property type="term" value="P:monocarboxylic acid biosynthetic process"/>
    <property type="evidence" value="ECO:0007669"/>
    <property type="project" value="UniProtKB-ARBA"/>
</dbReference>
<comment type="cofactor">
    <cofactor evidence="1">
        <name>pantetheine 4'-phosphate</name>
        <dbReference type="ChEBI" id="CHEBI:47942"/>
    </cofactor>
</comment>
<dbReference type="InterPro" id="IPR036736">
    <property type="entry name" value="ACP-like_sf"/>
</dbReference>
<protein>
    <submittedName>
        <fullName evidence="8">Amino acid adenylation domain-containing protein/non-ribosomal peptide synthase protein (TIGR01720 family)</fullName>
    </submittedName>
</protein>
<dbReference type="GO" id="GO:0044550">
    <property type="term" value="P:secondary metabolite biosynthetic process"/>
    <property type="evidence" value="ECO:0007669"/>
    <property type="project" value="UniProtKB-ARBA"/>
</dbReference>
<keyword evidence="6" id="KW-0045">Antibiotic biosynthesis</keyword>
<dbReference type="InterPro" id="IPR006162">
    <property type="entry name" value="Ppantetheine_attach_site"/>
</dbReference>
<dbReference type="Pfam" id="PF00501">
    <property type="entry name" value="AMP-binding"/>
    <property type="match status" value="5"/>
</dbReference>
<evidence type="ECO:0000256" key="5">
    <source>
        <dbReference type="ARBA" id="ARBA00022737"/>
    </source>
</evidence>
<dbReference type="GO" id="GO:0005737">
    <property type="term" value="C:cytoplasm"/>
    <property type="evidence" value="ECO:0007669"/>
    <property type="project" value="TreeGrafter"/>
</dbReference>
<dbReference type="CDD" id="cd12117">
    <property type="entry name" value="A_NRPS_Srf_like"/>
    <property type="match status" value="2"/>
</dbReference>
<dbReference type="InterPro" id="IPR010071">
    <property type="entry name" value="AA_adenyl_dom"/>
</dbReference>
<dbReference type="FunFam" id="3.40.50.980:FF:000001">
    <property type="entry name" value="Non-ribosomal peptide synthetase"/>
    <property type="match status" value="5"/>
</dbReference>
<dbReference type="SUPFAM" id="SSF56801">
    <property type="entry name" value="Acetyl-CoA synthetase-like"/>
    <property type="match status" value="5"/>
</dbReference>
<dbReference type="SUPFAM" id="SSF47336">
    <property type="entry name" value="ACP-like"/>
    <property type="match status" value="5"/>
</dbReference>
<dbReference type="InterPro" id="IPR009081">
    <property type="entry name" value="PP-bd_ACP"/>
</dbReference>
<accession>A0A7W7FTE4</accession>
<keyword evidence="9" id="KW-1185">Reference proteome</keyword>
<dbReference type="PANTHER" id="PTHR45527:SF1">
    <property type="entry name" value="FATTY ACID SYNTHASE"/>
    <property type="match status" value="1"/>
</dbReference>
<keyword evidence="3" id="KW-0596">Phosphopantetheine</keyword>
<dbReference type="FunFam" id="1.10.1200.10:FF:000016">
    <property type="entry name" value="Non-ribosomal peptide synthase"/>
    <property type="match status" value="1"/>
</dbReference>
<dbReference type="FunFam" id="1.10.1200.10:FF:000005">
    <property type="entry name" value="Nonribosomal peptide synthetase 1"/>
    <property type="match status" value="4"/>
</dbReference>
<dbReference type="NCBIfam" id="NF004282">
    <property type="entry name" value="PRK05691.1"/>
    <property type="match status" value="5"/>
</dbReference>
<dbReference type="NCBIfam" id="TIGR01720">
    <property type="entry name" value="NRPS-para261"/>
    <property type="match status" value="3"/>
</dbReference>
<feature type="domain" description="Carrier" evidence="7">
    <location>
        <begin position="3030"/>
        <end position="3104"/>
    </location>
</feature>
<dbReference type="CDD" id="cd17652">
    <property type="entry name" value="A_NRPS_CmdD_like"/>
    <property type="match status" value="2"/>
</dbReference>
<dbReference type="NCBIfam" id="TIGR01733">
    <property type="entry name" value="AA-adenyl-dom"/>
    <property type="match status" value="5"/>
</dbReference>
<dbReference type="Gene3D" id="3.40.50.12780">
    <property type="entry name" value="N-terminal domain of ligase-like"/>
    <property type="match status" value="1"/>
</dbReference>
<feature type="domain" description="Carrier" evidence="7">
    <location>
        <begin position="4503"/>
        <end position="4577"/>
    </location>
</feature>
<dbReference type="InterPro" id="IPR000873">
    <property type="entry name" value="AMP-dep_synth/lig_dom"/>
</dbReference>
<dbReference type="CDD" id="cd19543">
    <property type="entry name" value="DCL_NRPS"/>
    <property type="match status" value="3"/>
</dbReference>
<dbReference type="PROSITE" id="PS00012">
    <property type="entry name" value="PHOSPHOPANTETHEINE"/>
    <property type="match status" value="2"/>
</dbReference>
<feature type="domain" description="Carrier" evidence="7">
    <location>
        <begin position="532"/>
        <end position="607"/>
    </location>
</feature>
<evidence type="ECO:0000256" key="4">
    <source>
        <dbReference type="ARBA" id="ARBA00022553"/>
    </source>
</evidence>
<dbReference type="InterPro" id="IPR020806">
    <property type="entry name" value="PKS_PP-bd"/>
</dbReference>
<proteinExistence type="inferred from homology"/>
<organism evidence="8 9">
    <name type="scientific">Crossiella cryophila</name>
    <dbReference type="NCBI Taxonomy" id="43355"/>
    <lineage>
        <taxon>Bacteria</taxon>
        <taxon>Bacillati</taxon>
        <taxon>Actinomycetota</taxon>
        <taxon>Actinomycetes</taxon>
        <taxon>Pseudonocardiales</taxon>
        <taxon>Pseudonocardiaceae</taxon>
        <taxon>Crossiella</taxon>
    </lineage>
</organism>
<feature type="domain" description="Carrier" evidence="7">
    <location>
        <begin position="1560"/>
        <end position="1634"/>
    </location>
</feature>
<gene>
    <name evidence="8" type="ORF">HNR67_003240</name>
</gene>
<dbReference type="InterPro" id="IPR042099">
    <property type="entry name" value="ANL_N_sf"/>
</dbReference>
<dbReference type="FunFam" id="3.30.300.30:FF:000015">
    <property type="entry name" value="Nonribosomal peptide synthase SidD"/>
    <property type="match status" value="1"/>
</dbReference>
<dbReference type="GO" id="GO:0031177">
    <property type="term" value="F:phosphopantetheine binding"/>
    <property type="evidence" value="ECO:0007669"/>
    <property type="project" value="InterPro"/>
</dbReference>
<keyword evidence="5" id="KW-0677">Repeat</keyword>
<dbReference type="EMBL" id="JACHMH010000001">
    <property type="protein sequence ID" value="MBB4677122.1"/>
    <property type="molecule type" value="Genomic_DNA"/>
</dbReference>
<evidence type="ECO:0000313" key="8">
    <source>
        <dbReference type="EMBL" id="MBB4677122.1"/>
    </source>
</evidence>
<comment type="caution">
    <text evidence="8">The sequence shown here is derived from an EMBL/GenBank/DDBJ whole genome shotgun (WGS) entry which is preliminary data.</text>
</comment>
<comment type="similarity">
    <text evidence="2">Belongs to the ATP-dependent AMP-binding enzyme family.</text>
</comment>
<dbReference type="CDD" id="cd19534">
    <property type="entry name" value="E_NRPS"/>
    <property type="match status" value="3"/>
</dbReference>
<dbReference type="GO" id="GO:0003824">
    <property type="term" value="F:catalytic activity"/>
    <property type="evidence" value="ECO:0007669"/>
    <property type="project" value="InterPro"/>
</dbReference>
<dbReference type="InterPro" id="IPR023213">
    <property type="entry name" value="CAT-like_dom_sf"/>
</dbReference>
<dbReference type="Proteomes" id="UP000533598">
    <property type="component" value="Unassembled WGS sequence"/>
</dbReference>
<dbReference type="Gene3D" id="3.30.300.30">
    <property type="match status" value="5"/>
</dbReference>
<dbReference type="FunFam" id="3.40.50.12780:FF:000012">
    <property type="entry name" value="Non-ribosomal peptide synthetase"/>
    <property type="match status" value="4"/>
</dbReference>
<dbReference type="InterPro" id="IPR045851">
    <property type="entry name" value="AMP-bd_C_sf"/>
</dbReference>
<dbReference type="SMART" id="SM00823">
    <property type="entry name" value="PKS_PP"/>
    <property type="match status" value="5"/>
</dbReference>
<dbReference type="PROSITE" id="PS50075">
    <property type="entry name" value="CARRIER"/>
    <property type="match status" value="5"/>
</dbReference>
<reference evidence="8 9" key="1">
    <citation type="submission" date="2020-08" db="EMBL/GenBank/DDBJ databases">
        <title>Sequencing the genomes of 1000 actinobacteria strains.</title>
        <authorList>
            <person name="Klenk H.-P."/>
        </authorList>
    </citation>
    <scope>NUCLEOTIDE SEQUENCE [LARGE SCALE GENOMIC DNA]</scope>
    <source>
        <strain evidence="8 9">DSM 44230</strain>
    </source>
</reference>
<dbReference type="GO" id="GO:0043041">
    <property type="term" value="P:amino acid activation for nonribosomal peptide biosynthetic process"/>
    <property type="evidence" value="ECO:0007669"/>
    <property type="project" value="TreeGrafter"/>
</dbReference>
<dbReference type="CDD" id="cd19531">
    <property type="entry name" value="LCL_NRPS-like"/>
    <property type="match status" value="1"/>
</dbReference>
<dbReference type="RefSeq" id="WP_185003024.1">
    <property type="nucleotide sequence ID" value="NZ_BAAAUI010000002.1"/>
</dbReference>
<dbReference type="Pfam" id="PF00550">
    <property type="entry name" value="PP-binding"/>
    <property type="match status" value="5"/>
</dbReference>
<dbReference type="Gene3D" id="3.30.559.10">
    <property type="entry name" value="Chloramphenicol acetyltransferase-like domain"/>
    <property type="match status" value="7"/>
</dbReference>
<dbReference type="Gene3D" id="1.10.1200.10">
    <property type="entry name" value="ACP-like"/>
    <property type="match status" value="5"/>
</dbReference>
<dbReference type="GO" id="GO:0017000">
    <property type="term" value="P:antibiotic biosynthetic process"/>
    <property type="evidence" value="ECO:0007669"/>
    <property type="project" value="UniProtKB-KW"/>
</dbReference>
<dbReference type="Gene3D" id="3.40.50.980">
    <property type="match status" value="8"/>
</dbReference>
<name>A0A7W7FTE4_9PSEU</name>
<dbReference type="Gene3D" id="3.30.559.30">
    <property type="entry name" value="Nonribosomal peptide synthetase, condensation domain"/>
    <property type="match status" value="7"/>
</dbReference>
<evidence type="ECO:0000256" key="2">
    <source>
        <dbReference type="ARBA" id="ARBA00006432"/>
    </source>
</evidence>
<evidence type="ECO:0000259" key="7">
    <source>
        <dbReference type="PROSITE" id="PS50075"/>
    </source>
</evidence>
<dbReference type="Pfam" id="PF00668">
    <property type="entry name" value="Condensation"/>
    <property type="match status" value="8"/>
</dbReference>
<dbReference type="Gene3D" id="2.30.38.10">
    <property type="entry name" value="Luciferase, Domain 3"/>
    <property type="match status" value="4"/>
</dbReference>
<dbReference type="FunFam" id="3.30.300.30:FF:000010">
    <property type="entry name" value="Enterobactin synthetase component F"/>
    <property type="match status" value="4"/>
</dbReference>
<dbReference type="InterPro" id="IPR025110">
    <property type="entry name" value="AMP-bd_C"/>
</dbReference>
<dbReference type="InterPro" id="IPR020845">
    <property type="entry name" value="AMP-binding_CS"/>
</dbReference>
<dbReference type="PROSITE" id="PS00455">
    <property type="entry name" value="AMP_BINDING"/>
    <property type="match status" value="4"/>
</dbReference>
<dbReference type="CDD" id="cd05930">
    <property type="entry name" value="A_NRPS"/>
    <property type="match status" value="1"/>
</dbReference>
<dbReference type="FunFam" id="2.30.38.10:FF:000001">
    <property type="entry name" value="Non-ribosomal peptide synthetase PvdI"/>
    <property type="match status" value="5"/>
</dbReference>
<dbReference type="Pfam" id="PF13193">
    <property type="entry name" value="AMP-binding_C"/>
    <property type="match status" value="5"/>
</dbReference>
<feature type="domain" description="Carrier" evidence="7">
    <location>
        <begin position="5950"/>
        <end position="6025"/>
    </location>
</feature>
<sequence length="6042" mass="654182">MSAREVSVPAHALPSSLTATESTGIVSAADLLVAHNRTDRAIRQATLSQLVEAQAARTPQAPALLDEEGSVTFAELERRANRLAHRLIGLGAGPERIVALLLPRSVDIVVAQLAVLKAGAAYLPVDPAYPGERIRLMLADAAPALVIDEDFLAGTPDGLPDTAPTDADRLRPLDFDHPAYVIYTSGSTGRPKGVVVTHAGLASFSAAEIEQYQVKPGDRVLQFSSPSFDASVLELCMSLPAGATLVVPPPGPLLGDHLAKVLAERRITHALIPPVALATVPEGVELPDFRTVIVGGDACSAELVDRWAPGRRMINSYGPTESTVVATWSEPLVPGGVPSIGRPIWNTRVYVLDEQLNPVPGGVDGELYIAGAGLARGYLNQPGLTADRFPPNPFGAPGTRMYRTGDLVRWTVEGVLEFRGRADDQVKIRGFRIEPGEIETLLRQQPTVAEAVVVARQDQGLKRLIGYIVPAKGQEPDPAHLRTVLAETLPGHMVPAVLVVLATLPLSPNGKLDRNALPAPTGPLPGGESAVPPRTAAERVLARIWAEVLGLPEIGVTDDFFALGGDSVLAFRALARIRAAFDVELSPRLLFETSTIRALAAQLPEPSTVDNAIPAAPVGRVPLSSAQHRMWVLDNLTGGTEYNTGVGLRLTGPLDADALRRALDALAARHDSLRTTFTESGGLPEQIIAATGGIPLRTTEAGPGTLDDVLAAELDRPFDLRRGPLTRALLVRLAADDQVLLLCQHHIVTDGASVALLVEELAELYAAAGDNRAADLPEPVLRYADYAAWQQDRLSSPELAGQLAYWRERLAGAEALQLPTDRPRPPVRTNPGAVHRHLLPATLVDKLTTAGRDRGATLFMLLTAAVQVLFARYSNRQDITVGTATSGRNRAELERLAGFLVNTVVLRSTVDPKLPFTEFLGQVRETVLSGFAHEDAPFDRLVEELRLDRDASRTPLIQALVVLQNAVVRSREIGELRISEQDLPRPRARFDLVCEFWPRAEGLTVAVEYNTDLFDQATIARLTEHLEVLLNGVLATPDAQLGDLPLLTGPERQQVLRGWNDTALDVAPTLYPELFAQQAARTPDAIAVTHAGRSLTYAELNRRANRLARLLISRGAGPERFVGIAMPRTEHTIVALLAILKSGAAYLPIDPAYPADRIEFMLADAAPALVLTAEEIERIRPELAALSDVDITDADRLRPLDPAHAAYTIYTSGSTGRPKGVVIAHESLADLTAWAARDFGLTGLSTVVASTSLNFDVSVFEIFCPLVLGGAIEVVDNVLALGEARAEPWRASLVSAVPSALAQVLSQGAVTVSADHVVLAGEGLSAHATREIQAALPGGRIANIYGPTEATVYATAWYSDGIERDTAPPIGKPVSNIQTYVLDPNLRPAPIGVPGELYLAGRGLARGYLNRPGLSADRFIANPYGGPGERMYRTGDVVRWNADGDIEYLGRADDQVKIRGFRIELGEVEAALLSHPAVTDAVAVARTDGGHQRLVAYVVADTPVDSAELRAHTGGRLPEYMVPAAVLRLDRLPLNPNGKLDRRALPAPDWAAVAGGEYVAPGNATERVLADIWAEVLGLDRIGVTDNFFSHGGDSILSIQVVAKARAAGLQLTSRDLFLHQTITALAPQVTAVATRRIAQGPVTGAAPLTPIQHWLFEIQPEHPELFAQHLTVTLAEGADERALHTALSALVEHHDALRMRFVHNESGWQQHNAPIGDTEVANAPLTLAGESLLRAEIRDLPGGRRALYLAVHHLVVDGVSWRILLEDLASGYEQAVRGEPIRLGAKTTSFRDWATRLAEHTASGGFDADLDHWTAVGEQTPLPVERTGPNTVASTEVVTVRLDEQQTRALLQDVPAAYRTQVNDVLLSALSRVLTRWTGQDRVLVDLEGHGREELFADLDLSRTLGWFTTMFPVALSTPDTDWGRTLKAVKEQLRALPHRGLSYGALHRLTDRLPDKPVPQISFNYLGTFEAPATALYDGLHEELALAADPAATRPHLLDVVGRVDRKSLEFSWFYTTDRHTEATVRRLAEDLLTALREIIEHCTRSGGRTPSDFPLARLDQSTVDTLVGDGRDVEDIYPLTPTQAGMVFHRLAQGDTGVYFQQLTFRLDGVTDPHRLALAWQQVSDRMPVLRSHIVWQGVPEPVQLVRTQVRVPVRHLDWRDLDEDRRQAELDAFLTADRAAGIALDQAPLQRIALARISDTEVRVVWTFHHVLLDGWSVFQVLDDVFAAHSGRALPNRRPFGDYLRWIDRQDRAEALAHWRTALAGIADPTALPYDRQPAETQHHESTASVLRSLGTGTTTALRELAQRHGLTLNTLVQGAWALLLARHSGQDDVLFGATVSGRPADLAGVQDITGIFINTLPTRVQVHSGQPLTGWLRGIQDTQSAARRYDFLPLPQLRACTDLPERASLFDSIVVFENYPFDDNAAAAHGLGLRELRGVETTNYPLTLVAYPHEELTVNLGYDPALFEPATVERLAEHLLTLLAAIPAHADRPVGELPMLTTAERHRVLIEWNDTATALPTGTVPEAFAAQVRRTPHTTAVITDDGTITYAELDDRSTALAQHLIGLGVTTEQPVGLLLARSADVVIAELAVLKAGAAYVPLDVRAPAARLTRLLTETGVRVLLTDQTWAATAQEVHSGQILRVDQPIITLAVPLPAVHADNLAYITHTSGSTGIPKGVAVRHHDILALAAHRRFHQGGHARVLLHSPLAFDAVTYELWMPLLSGGQVVVAPDGDVDAEVFRRMIGEHGVTAIFLTAGLFRLIAQEDPGCFAGAREVWTGGEVVLAESMRRVLNACPGLLAVDVYGPTETTTFATHHDLPVAAEVPELLPIGRALDNMRLYVLDRALRPVPAGVPGELHIGGSGVARGYFGRPGLSAACFVADPFGAPGERMYRTGDTVRWNRDGEIEFLGRTDDQVKIRGFRIELSEVDNALLRHEALGQVVAAVLLDGSRRKRLVAYLVPAEGHPVPAAAELREFLAKSVPDYLVPSVFVPLTALPLNANGKVDRRALPTPDWGLVAAAGFVAPSTETERLLADIFATVLNLPRVGVEDNFFELGGDSIVSIQVVSRARQAGIGLMPRDLFRTPTVAGLAATATETTRPSTDQGPVTGEAPLTPIQHWFFATQTAEPAHFNQSVLLDLTERPDPVLLDEALRALVRHHDALRLRFTGGRQQHADTPAEILQLGGPADHTGLDLEHGPLLKAVLLDTDQLFLAVHHLLVDGVSWRILLEDLDTAYRQLRAGNPVRLEAKTTSFRDFARTLSTLADNGEFDAELPYWTGVSADPAIPVDGSGANIVAGERNLTVALDEQTTRALLQDVPGVYRTQINDVLLTALGRVLGEWTGRDRVLLDLEGHGREDLGGDIDLSRTVGWFTTMFPLALPGTPGLGWGEALKTVKEQLRAIPRRGLGYGVLRHLTDRLPAQPTPLVGFNYLGQFDRPQETDGLIAGLPEGLGGESGAGNQRPHLLDVIGSVESRQLTFTFSYAQGSHSETTIRALAEAFRTALSEIVEHCAQPGAGGRTPADFPLARITQSEVDSLVGDGREVADLYPLTPMQAGMVFHSLMEDASTAYFNQVQLRLTGVTDPAAFATAWQQTADHNPVLRSRIVWEGVSEPLQLVPRTAVVPTRHLDWTGRTDTEADLRELLDADRAQGFDLARDSLLRIAVITLSGNEVLLVWTFHHVLLDGWSAAQVFGEVCARYAALTGGTPLHPVSRRPFRDYLDWLASQDSEQAATYWRNALDGFSTPTPLPFDRQSREAHRAASSGTVRAQLSTADTTRLREVAQHNGLTLNTVFQGAWGLLLSRYSGESEVVFGTTVSGRPADLAGVEAMVGLFINTIPTRVDIHSGQSLLPWLRELQTSQAESRRFDFVSLAQLQGWLNLPGGTGLFDSIVVFENYPFDPAAIAATGLTMAESRDEEPTNYPVSVVVSPGAELSFALDYDPDLFDADTVQAMADRLALLLTGIARDPERTPAQLSLLTEAERHRVLETWNATANPLPTGSLGELFTAQATRTPQAVALAFDGGQYSYADLETRANRLAHRLIALGVRPDQPVALLAERAPELVVAELAIVKAGGAYVPLDLRAPADRLRLVLAESGATVLLTDQHWAATATEVHSGHTVRIDETLDGPAEPPTVSVHGDNLAYVMYTSGSTGTPKGVAVRHRDVSALAHDRCFRGGAHERVLLHSPTAFDAATYELWVPLLNGDRVIVAPAGDLDVDTLRRLVTEYGITGLWLTAGLFRLLAQDAPDCLHGVREVWTGGDVVPAPAVRRVLAACPGLSVVDGYGPTETTTFATHHRIPAGSPVPDLVPIGRPQDNMRVYVLDTDLHPVPPGIAGELHLAGAGLARGYLNQPGLTADRFLPDPFGPAGTRMYRTGDVVRWTADGVLEFVGRADEQVKIRGFRIELGEIEAVLAEQPGVTEAVVLARADQGIKRLVAYLVGADPDVSKIKATAAEVLPDYMVPAAFLLLDRLPLSRNGKLDRRALPAPDFGALAQTGYVAPRTEAEQVLAQVWAEVLGLPRVGTADNFFALGGDSILSIQVVSRARQAGLGLMPRDLFRAQTIAELAVLVADAQPDTAEQGEVTGAVPLTPIQHWFLAGSTTNPGHFNQAMTLDLAPDVDESALHTALSALVSQHDALRLRYTRDGDTWRQHNDPVTGTDLVVGRPLGEFDLTGPLLRVHRDGDRLHLCVHHLVVDGVSWRILLEDLDTAYRQAIAGETVHIGRKTTSFRDWSQRLTEHAGTGGFDHELDHWTSTNIAANIPVDLNGPNTLASTASVTVHLDEAETQALLQSVPPVYRTQINDVLLSALGRVLTGWTGQDRLLIDLEGHGREDLFPGVDLSRTVGWFTTLFPVALSTPDADWAATLKSVKEQLRAIPGRGLGYGALRWLTDRLPGVAPAPISFNYLGQFESGTGTGLVRGSSGIRSDVSLDGDRDRIFDIVGAVEQKQFQLTWFYSANQHTEATVTALAEGFRTALREIIEHCAQPGVGGRTPSDFPLAGLDQSTVDRLVADGDVEDIYPLTPMQTGMVFHGLSQQEQGVYFEQAKFVLDGVTDPHRLAAAWQQVVDRTPVLRSRIVWSGVPKPLQVVQTKVTVPVTHLDWTALSEEDRRTALANLLEQDRVTGLDLTAAPLLRVTLARLSENSVQVVWTFHHVLLDGWSVFQVLSDVFAAHAGHALPSRRPFADYLRWLDAQDHGQAEVYWREVLTGFDTPTPLPLDQPKTPAHNTRSGTWTGFALPETEASRLYEFAKRHRLTLNAVVQGAWALLLSRYSGQADVCFGATVSGRPADLPGGEDITGIFINTLPVRLTVDPAADPVTWLQDLQSAQAESRRFDFVALSQLQSWSQVEGGTELFDSIVVFENYPINDEVAAANGLGVRELEAIETTNYPISLVVSPGEKFHLEFGYDPDLFTAGTIERMAGHLTEVLRALSADTREPLSRLDIRTPAEREQLQTWNHTADDTVPTVFPELFQAQVERTPHGAALVLGEGEITFAGLEQRGNRLAHRLIGLGVGPETIVALRLPRSAEIVIAQLAVLKAGGAYLPIDPNYPADRIEFMLTDAKPVLVIDQDFLAEEGTRTDAPTNADRTTPLRPEHPAYVIYTSGSTGTPKGVVVTHAGLASFSAAEIEHYQVNPGDRVLQFSSPSFDASVLELCMSLPAGAALAVPPEGSLLGEQLAEVLRDQRITHSLIPPVALATVPEDAELPDFRTVIVGGDACTAELVDRWAPGRRMINSYGPTESTVVTTWSDPLTPGGIPPIGRPIRNTRVHVLDGDLNPVPVGVPGELYVAGAGLARGYLNRPGLTADRFLPNPFDAPGERMYRTGDLVRWRADGQLEFLGRADQQVKIRGFRIEPGEIETLLRQQDGVTDAVVIAREDDGAKRLVAYLVGESPSVPELRATLAGRLPDYMVPAAFVTLDALPLTPNGKLDRRALPAPTAGLVAQTGYVAPETETEEVLAEIWAEVLGLDRVGIEDSFFDLGGDSVRSLQITAKTKEAFDLALTPKDVLTARTVAALAELVEEKVLAELERLAFGDGTGNEL</sequence>
<evidence type="ECO:0000256" key="6">
    <source>
        <dbReference type="ARBA" id="ARBA00023194"/>
    </source>
</evidence>
<dbReference type="GO" id="GO:0008610">
    <property type="term" value="P:lipid biosynthetic process"/>
    <property type="evidence" value="ECO:0007669"/>
    <property type="project" value="UniProtKB-ARBA"/>
</dbReference>
<dbReference type="InterPro" id="IPR001242">
    <property type="entry name" value="Condensation_dom"/>
</dbReference>
<dbReference type="NCBIfam" id="NF003417">
    <property type="entry name" value="PRK04813.1"/>
    <property type="match status" value="5"/>
</dbReference>
<dbReference type="PANTHER" id="PTHR45527">
    <property type="entry name" value="NONRIBOSOMAL PEPTIDE SYNTHETASE"/>
    <property type="match status" value="1"/>
</dbReference>
<evidence type="ECO:0000256" key="3">
    <source>
        <dbReference type="ARBA" id="ARBA00022450"/>
    </source>
</evidence>
<evidence type="ECO:0000256" key="1">
    <source>
        <dbReference type="ARBA" id="ARBA00001957"/>
    </source>
</evidence>
<keyword evidence="4" id="KW-0597">Phosphoprotein</keyword>
<evidence type="ECO:0000313" key="9">
    <source>
        <dbReference type="Proteomes" id="UP000533598"/>
    </source>
</evidence>
<dbReference type="SUPFAM" id="SSF52777">
    <property type="entry name" value="CoA-dependent acyltransferases"/>
    <property type="match status" value="14"/>
</dbReference>
<dbReference type="InterPro" id="IPR010060">
    <property type="entry name" value="NRPS_synth"/>
</dbReference>